<evidence type="ECO:0000259" key="1">
    <source>
        <dbReference type="Pfam" id="PF16466"/>
    </source>
</evidence>
<comment type="caution">
    <text evidence="2">The sequence shown here is derived from an EMBL/GenBank/DDBJ whole genome shotgun (WGS) entry which is preliminary data.</text>
</comment>
<dbReference type="Pfam" id="PF16466">
    <property type="entry name" value="DUF5047"/>
    <property type="match status" value="1"/>
</dbReference>
<keyword evidence="3" id="KW-1185">Reference proteome</keyword>
<name>A0ABS9YJY5_9ACTN</name>
<protein>
    <submittedName>
        <fullName evidence="2">DUF5047 domain-containing protein</fullName>
    </submittedName>
</protein>
<dbReference type="InterPro" id="IPR032490">
    <property type="entry name" value="DUF5047"/>
</dbReference>
<dbReference type="Proteomes" id="UP001165269">
    <property type="component" value="Unassembled WGS sequence"/>
</dbReference>
<reference evidence="2" key="1">
    <citation type="submission" date="2022-03" db="EMBL/GenBank/DDBJ databases">
        <title>Streptomyces 7R015 and 7R016 isolated from Barleria lupulina in Thailand.</title>
        <authorList>
            <person name="Kanchanasin P."/>
            <person name="Phongsopitanun W."/>
            <person name="Tanasupawat S."/>
        </authorList>
    </citation>
    <scope>NUCLEOTIDE SEQUENCE</scope>
    <source>
        <strain evidence="2">7R015</strain>
    </source>
</reference>
<accession>A0ABS9YJY5</accession>
<evidence type="ECO:0000313" key="3">
    <source>
        <dbReference type="Proteomes" id="UP001165269"/>
    </source>
</evidence>
<organism evidence="2 3">
    <name type="scientific">Streptomyces cylindrosporus</name>
    <dbReference type="NCBI Taxonomy" id="2927583"/>
    <lineage>
        <taxon>Bacteria</taxon>
        <taxon>Bacillati</taxon>
        <taxon>Actinomycetota</taxon>
        <taxon>Actinomycetes</taxon>
        <taxon>Kitasatosporales</taxon>
        <taxon>Streptomycetaceae</taxon>
        <taxon>Streptomyces</taxon>
    </lineage>
</organism>
<dbReference type="RefSeq" id="WP_242775549.1">
    <property type="nucleotide sequence ID" value="NZ_JALDAY010000015.1"/>
</dbReference>
<evidence type="ECO:0000313" key="2">
    <source>
        <dbReference type="EMBL" id="MCI3277533.1"/>
    </source>
</evidence>
<feature type="domain" description="DUF5047" evidence="1">
    <location>
        <begin position="70"/>
        <end position="152"/>
    </location>
</feature>
<sequence>MSATALSVVQRSFTMRVRAESWLDGELLAADIPVDSGSEDRDRSLNVPERVSLTVPRRDRGFDWDPGADPAHPLAAYGQQLRVSYGVDIGGDFEWIDRGWFLITESGADEDTVTVTAQGLLTLIDEAKFVAPFQPSGTFTSTIRSLVEPALTVQFDSGLTDKSVPVGMQWDDDRLGGLTEILDSWAADASVTTDGTLFVEPLTDTGTPVLALTDGTGGTVLRWQGATTRDGAFNCVVAQGEDANGNTVQGVAYDTDPNSPFMYGGPFNSLPVPYPFSSSLMTSVAQCRAAAAAKLIQLRRSASRKLTVTMVPHPGLMTGDVISATGAGLTAAPCMIEGLSLPYAPDTMSLTVRVL</sequence>
<gene>
    <name evidence="2" type="ORF">MQP27_41340</name>
</gene>
<proteinExistence type="predicted"/>
<dbReference type="EMBL" id="JALDAY010000015">
    <property type="protein sequence ID" value="MCI3277533.1"/>
    <property type="molecule type" value="Genomic_DNA"/>
</dbReference>